<evidence type="ECO:0000256" key="1">
    <source>
        <dbReference type="SAM" id="SignalP"/>
    </source>
</evidence>
<name>A0ABS6NA09_9RHOB</name>
<protein>
    <submittedName>
        <fullName evidence="2">Uncharacterized protein</fullName>
    </submittedName>
</protein>
<dbReference type="Proteomes" id="UP001166293">
    <property type="component" value="Unassembled WGS sequence"/>
</dbReference>
<feature type="signal peptide" evidence="1">
    <location>
        <begin position="1"/>
        <end position="24"/>
    </location>
</feature>
<keyword evidence="3" id="KW-1185">Reference proteome</keyword>
<reference evidence="2" key="1">
    <citation type="submission" date="2021-06" db="EMBL/GenBank/DDBJ databases">
        <title>Thalassococcus sp. CAU 1522 isolated from sea sand, Republic of Korea.</title>
        <authorList>
            <person name="Kim W."/>
        </authorList>
    </citation>
    <scope>NUCLEOTIDE SEQUENCE</scope>
    <source>
        <strain evidence="2">CAU 1522</strain>
    </source>
</reference>
<feature type="chain" id="PRO_5045324652" evidence="1">
    <location>
        <begin position="25"/>
        <end position="186"/>
    </location>
</feature>
<sequence length="186" mass="20316">MSTLRRKAMPVLAAIAALAQPTVAAPLLADGGYGIWLEDGQGARIRIGALEVGAGAYRLSMNDAPFTDQFLSMRPFKCLEGPDKMWCHVPYPYPNRHDLNAGPTDLEYDLLFVWKGKGDYGIDMWNGLYYALARDGSGLTGAVHEMNMDMLAVPPVAGDLRPIAPGDLHQADPDSHWLPVLRVLPD</sequence>
<evidence type="ECO:0000313" key="2">
    <source>
        <dbReference type="EMBL" id="MBV2360861.1"/>
    </source>
</evidence>
<dbReference type="EMBL" id="JAHRWL010000002">
    <property type="protein sequence ID" value="MBV2360861.1"/>
    <property type="molecule type" value="Genomic_DNA"/>
</dbReference>
<keyword evidence="1" id="KW-0732">Signal</keyword>
<accession>A0ABS6NA09</accession>
<organism evidence="2 3">
    <name type="scientific">Thalassococcus arenae</name>
    <dbReference type="NCBI Taxonomy" id="2851652"/>
    <lineage>
        <taxon>Bacteria</taxon>
        <taxon>Pseudomonadati</taxon>
        <taxon>Pseudomonadota</taxon>
        <taxon>Alphaproteobacteria</taxon>
        <taxon>Rhodobacterales</taxon>
        <taxon>Roseobacteraceae</taxon>
        <taxon>Thalassococcus</taxon>
    </lineage>
</organism>
<comment type="caution">
    <text evidence="2">The sequence shown here is derived from an EMBL/GenBank/DDBJ whole genome shotgun (WGS) entry which is preliminary data.</text>
</comment>
<dbReference type="RefSeq" id="WP_217779211.1">
    <property type="nucleotide sequence ID" value="NZ_JAHRWL010000002.1"/>
</dbReference>
<proteinExistence type="predicted"/>
<gene>
    <name evidence="2" type="ORF">KUH32_13925</name>
</gene>
<evidence type="ECO:0000313" key="3">
    <source>
        <dbReference type="Proteomes" id="UP001166293"/>
    </source>
</evidence>